<evidence type="ECO:0000313" key="10">
    <source>
        <dbReference type="Proteomes" id="UP001280581"/>
    </source>
</evidence>
<evidence type="ECO:0000256" key="5">
    <source>
        <dbReference type="ARBA" id="ARBA00022989"/>
    </source>
</evidence>
<dbReference type="SUPFAM" id="SSF81338">
    <property type="entry name" value="Aquaporin-like"/>
    <property type="match status" value="1"/>
</dbReference>
<dbReference type="AlphaFoldDB" id="A0AAN6M3U0"/>
<sequence>MTSRDHIERLETQELELGATDAIRRHVSRKVVDARPVSQRKLDFEHARPRWLREMMAEATGVFFYVYPGIAATAAFFTNGTEPQFGSLFMVGWAYAIGIAFAIITCAPTSGGHFNPAITLCFAYWQGFPWKKVPYYIFAQVFGSFMAGLVLMGQYHEQIAALSARSIAEGKGNVYNGGPASILCSFPGPTQNNLGYLFMIEFFVDSFIGIVIWAVLDPANPFISPASAPFVIGLAYANMVWGFANITISTNLARDLGTRIVAAIWYGGEVFSYKNYSWIAILANVPATFFATAYYEFLMRDSLQKIGHGHAVHADGEEGLSKHLTKTRTLEMENGTTAVTRNQEKADMV</sequence>
<dbReference type="GO" id="GO:0015250">
    <property type="term" value="F:water channel activity"/>
    <property type="evidence" value="ECO:0007669"/>
    <property type="project" value="TreeGrafter"/>
</dbReference>
<feature type="transmembrane region" description="Helical" evidence="8">
    <location>
        <begin position="135"/>
        <end position="155"/>
    </location>
</feature>
<feature type="transmembrane region" description="Helical" evidence="8">
    <location>
        <begin position="56"/>
        <end position="78"/>
    </location>
</feature>
<comment type="similarity">
    <text evidence="2 7">Belongs to the MIP/aquaporin (TC 1.A.8) family.</text>
</comment>
<dbReference type="EMBL" id="WVTA01000002">
    <property type="protein sequence ID" value="KAK3215854.1"/>
    <property type="molecule type" value="Genomic_DNA"/>
</dbReference>
<dbReference type="PANTHER" id="PTHR43829">
    <property type="entry name" value="AQUAPORIN OR AQUAGLYCEROPORIN RELATED"/>
    <property type="match status" value="1"/>
</dbReference>
<dbReference type="PRINTS" id="PR00783">
    <property type="entry name" value="MINTRINSICP"/>
</dbReference>
<evidence type="ECO:0000256" key="4">
    <source>
        <dbReference type="ARBA" id="ARBA00022692"/>
    </source>
</evidence>
<keyword evidence="6 8" id="KW-0472">Membrane</keyword>
<accession>A0AAN6M3U0</accession>
<organism evidence="9 10">
    <name type="scientific">Pseudopithomyces chartarum</name>
    <dbReference type="NCBI Taxonomy" id="1892770"/>
    <lineage>
        <taxon>Eukaryota</taxon>
        <taxon>Fungi</taxon>
        <taxon>Dikarya</taxon>
        <taxon>Ascomycota</taxon>
        <taxon>Pezizomycotina</taxon>
        <taxon>Dothideomycetes</taxon>
        <taxon>Pleosporomycetidae</taxon>
        <taxon>Pleosporales</taxon>
        <taxon>Massarineae</taxon>
        <taxon>Didymosphaeriaceae</taxon>
        <taxon>Pseudopithomyces</taxon>
    </lineage>
</organism>
<feature type="transmembrane region" description="Helical" evidence="8">
    <location>
        <begin position="276"/>
        <end position="295"/>
    </location>
</feature>
<gene>
    <name evidence="9" type="ORF">GRF29_8g1282298</name>
</gene>
<feature type="transmembrane region" description="Helical" evidence="8">
    <location>
        <begin position="228"/>
        <end position="248"/>
    </location>
</feature>
<keyword evidence="4 7" id="KW-0812">Transmembrane</keyword>
<keyword evidence="3 7" id="KW-0813">Transport</keyword>
<evidence type="ECO:0000256" key="8">
    <source>
        <dbReference type="SAM" id="Phobius"/>
    </source>
</evidence>
<comment type="subcellular location">
    <subcellularLocation>
        <location evidence="1">Membrane</location>
        <topology evidence="1">Multi-pass membrane protein</topology>
    </subcellularLocation>
</comment>
<dbReference type="InterPro" id="IPR023271">
    <property type="entry name" value="Aquaporin-like"/>
</dbReference>
<name>A0AAN6M3U0_9PLEO</name>
<feature type="transmembrane region" description="Helical" evidence="8">
    <location>
        <begin position="90"/>
        <end position="114"/>
    </location>
</feature>
<dbReference type="Gene3D" id="1.20.1080.10">
    <property type="entry name" value="Glycerol uptake facilitator protein"/>
    <property type="match status" value="1"/>
</dbReference>
<dbReference type="Pfam" id="PF00230">
    <property type="entry name" value="MIP"/>
    <property type="match status" value="1"/>
</dbReference>
<dbReference type="Proteomes" id="UP001280581">
    <property type="component" value="Unassembled WGS sequence"/>
</dbReference>
<protein>
    <recommendedName>
        <fullName evidence="11">Aquaporin-like protein</fullName>
    </recommendedName>
</protein>
<comment type="caution">
    <text evidence="9">The sequence shown here is derived from an EMBL/GenBank/DDBJ whole genome shotgun (WGS) entry which is preliminary data.</text>
</comment>
<reference evidence="9 10" key="1">
    <citation type="submission" date="2021-02" db="EMBL/GenBank/DDBJ databases">
        <title>Genome assembly of Pseudopithomyces chartarum.</title>
        <authorList>
            <person name="Jauregui R."/>
            <person name="Singh J."/>
            <person name="Voisey C."/>
        </authorList>
    </citation>
    <scope>NUCLEOTIDE SEQUENCE [LARGE SCALE GENOMIC DNA]</scope>
    <source>
        <strain evidence="9 10">AGR01</strain>
    </source>
</reference>
<feature type="transmembrane region" description="Helical" evidence="8">
    <location>
        <begin position="196"/>
        <end position="216"/>
    </location>
</feature>
<dbReference type="InterPro" id="IPR000425">
    <property type="entry name" value="MIP"/>
</dbReference>
<keyword evidence="10" id="KW-1185">Reference proteome</keyword>
<keyword evidence="5 8" id="KW-1133">Transmembrane helix</keyword>
<proteinExistence type="inferred from homology"/>
<evidence type="ECO:0000256" key="3">
    <source>
        <dbReference type="ARBA" id="ARBA00022448"/>
    </source>
</evidence>
<evidence type="ECO:0000256" key="6">
    <source>
        <dbReference type="ARBA" id="ARBA00023136"/>
    </source>
</evidence>
<dbReference type="GO" id="GO:0005886">
    <property type="term" value="C:plasma membrane"/>
    <property type="evidence" value="ECO:0007669"/>
    <property type="project" value="TreeGrafter"/>
</dbReference>
<dbReference type="GO" id="GO:0015254">
    <property type="term" value="F:glycerol channel activity"/>
    <property type="evidence" value="ECO:0007669"/>
    <property type="project" value="TreeGrafter"/>
</dbReference>
<evidence type="ECO:0000256" key="2">
    <source>
        <dbReference type="ARBA" id="ARBA00006175"/>
    </source>
</evidence>
<evidence type="ECO:0000256" key="1">
    <source>
        <dbReference type="ARBA" id="ARBA00004141"/>
    </source>
</evidence>
<dbReference type="InterPro" id="IPR050363">
    <property type="entry name" value="MIP/Aquaporin"/>
</dbReference>
<evidence type="ECO:0000313" key="9">
    <source>
        <dbReference type="EMBL" id="KAK3215854.1"/>
    </source>
</evidence>
<dbReference type="PANTHER" id="PTHR43829:SF14">
    <property type="entry name" value="AQUAPORIN 3"/>
    <property type="match status" value="1"/>
</dbReference>
<evidence type="ECO:0000256" key="7">
    <source>
        <dbReference type="RuleBase" id="RU000477"/>
    </source>
</evidence>
<evidence type="ECO:0008006" key="11">
    <source>
        <dbReference type="Google" id="ProtNLM"/>
    </source>
</evidence>